<protein>
    <submittedName>
        <fullName evidence="1">Uncharacterized protein</fullName>
    </submittedName>
</protein>
<comment type="caution">
    <text evidence="1">The sequence shown here is derived from an EMBL/GenBank/DDBJ whole genome shotgun (WGS) entry which is preliminary data.</text>
</comment>
<evidence type="ECO:0000313" key="2">
    <source>
        <dbReference type="Proteomes" id="UP000186030"/>
    </source>
</evidence>
<reference evidence="2" key="2">
    <citation type="submission" date="2017-01" db="EMBL/GenBank/DDBJ databases">
        <title>Genome sequencing and annotation of Geobacillus sp. 1017, a Hydrocarbon-Oxidizing Thermophilic Bacterium Isolated from a Heavy Oil Reservoir (China).</title>
        <authorList>
            <person name="Kadnikov V.V."/>
            <person name="Mardanov A.V."/>
            <person name="Poltaraus A.B."/>
            <person name="Sokolova D.S."/>
            <person name="Semenova E.M."/>
            <person name="Ravin N.V."/>
            <person name="Tourova T.P."/>
            <person name="Nazina T.N."/>
        </authorList>
    </citation>
    <scope>NUCLEOTIDE SEQUENCE [LARGE SCALE GENOMIC DNA]</scope>
    <source>
        <strain evidence="2">1017</strain>
    </source>
</reference>
<evidence type="ECO:0000313" key="1">
    <source>
        <dbReference type="EMBL" id="OKO96194.1"/>
    </source>
</evidence>
<proteinExistence type="predicted"/>
<gene>
    <name evidence="1" type="ORF">BRO54_0611</name>
</gene>
<dbReference type="AlphaFoldDB" id="A0A1Q5T7H6"/>
<organism evidence="1 2">
    <name type="scientific">Geobacillus proteiniphilus</name>
    <dbReference type="NCBI Taxonomy" id="860353"/>
    <lineage>
        <taxon>Bacteria</taxon>
        <taxon>Bacillati</taxon>
        <taxon>Bacillota</taxon>
        <taxon>Bacilli</taxon>
        <taxon>Bacillales</taxon>
        <taxon>Anoxybacillaceae</taxon>
        <taxon>Geobacillus</taxon>
    </lineage>
</organism>
<accession>A0A1Q5T7H6</accession>
<sequence length="45" mass="5023">MRPPPSIISQEPVQLNGLSIYRSASEKARSLRGGMKASRFLHIIE</sequence>
<dbReference type="EMBL" id="MQMG01000004">
    <property type="protein sequence ID" value="OKO96194.1"/>
    <property type="molecule type" value="Genomic_DNA"/>
</dbReference>
<name>A0A1Q5T7H6_9BACL</name>
<reference evidence="1 2" key="1">
    <citation type="submission" date="2016-11" db="EMBL/GenBank/DDBJ databases">
        <authorList>
            <person name="Kadnikov V."/>
            <person name="Nazina T."/>
        </authorList>
    </citation>
    <scope>NUCLEOTIDE SEQUENCE [LARGE SCALE GENOMIC DNA]</scope>
    <source>
        <strain evidence="1 2">1017</strain>
    </source>
</reference>
<dbReference type="Proteomes" id="UP000186030">
    <property type="component" value="Unassembled WGS sequence"/>
</dbReference>